<reference evidence="2" key="2">
    <citation type="submission" date="2023-06" db="EMBL/GenBank/DDBJ databases">
        <authorList>
            <person name="Ma L."/>
            <person name="Liu K.-W."/>
            <person name="Li Z."/>
            <person name="Hsiao Y.-Y."/>
            <person name="Qi Y."/>
            <person name="Fu T."/>
            <person name="Tang G."/>
            <person name="Zhang D."/>
            <person name="Sun W.-H."/>
            <person name="Liu D.-K."/>
            <person name="Li Y."/>
            <person name="Chen G.-Z."/>
            <person name="Liu X.-D."/>
            <person name="Liao X.-Y."/>
            <person name="Jiang Y.-T."/>
            <person name="Yu X."/>
            <person name="Hao Y."/>
            <person name="Huang J."/>
            <person name="Zhao X.-W."/>
            <person name="Ke S."/>
            <person name="Chen Y.-Y."/>
            <person name="Wu W.-L."/>
            <person name="Hsu J.-L."/>
            <person name="Lin Y.-F."/>
            <person name="Huang M.-D."/>
            <person name="Li C.-Y."/>
            <person name="Huang L."/>
            <person name="Wang Z.-W."/>
            <person name="Zhao X."/>
            <person name="Zhong W.-Y."/>
            <person name="Peng D.-H."/>
            <person name="Ahmad S."/>
            <person name="Lan S."/>
            <person name="Zhang J.-S."/>
            <person name="Tsai W.-C."/>
            <person name="Van De Peer Y."/>
            <person name="Liu Z.-J."/>
        </authorList>
    </citation>
    <scope>NUCLEOTIDE SEQUENCE</scope>
    <source>
        <strain evidence="2">SCP</strain>
        <tissue evidence="2">Leaves</tissue>
    </source>
</reference>
<dbReference type="InterPro" id="IPR057823">
    <property type="entry name" value="WWE_RCD1"/>
</dbReference>
<protein>
    <submittedName>
        <fullName evidence="2">Inactive poly [ADP-ribose] polymerase SRO1</fullName>
    </submittedName>
</protein>
<sequence>MYFEGDSWIAFEDDLVFSLVEGFRTGRSEVMISLDSVEHLFDYLAMSLIEPKSGTRRPVAWFDEEGMCFFPSNHSDGMGLTASLKSCDVDDDGLHYMLLCRIIMGNMEEMQSGNQFCPRQENFDSAVDNLEKPKCYMIWSSQTKANIYPEFVISFKLAPYIRGSYGA</sequence>
<dbReference type="Gene3D" id="3.90.228.10">
    <property type="match status" value="1"/>
</dbReference>
<name>A0AAV9AJ48_ACOGR</name>
<reference evidence="2" key="1">
    <citation type="journal article" date="2023" name="Nat. Commun.">
        <title>Diploid and tetraploid genomes of Acorus and the evolution of monocots.</title>
        <authorList>
            <person name="Ma L."/>
            <person name="Liu K.W."/>
            <person name="Li Z."/>
            <person name="Hsiao Y.Y."/>
            <person name="Qi Y."/>
            <person name="Fu T."/>
            <person name="Tang G.D."/>
            <person name="Zhang D."/>
            <person name="Sun W.H."/>
            <person name="Liu D.K."/>
            <person name="Li Y."/>
            <person name="Chen G.Z."/>
            <person name="Liu X.D."/>
            <person name="Liao X.Y."/>
            <person name="Jiang Y.T."/>
            <person name="Yu X."/>
            <person name="Hao Y."/>
            <person name="Huang J."/>
            <person name="Zhao X.W."/>
            <person name="Ke S."/>
            <person name="Chen Y.Y."/>
            <person name="Wu W.L."/>
            <person name="Hsu J.L."/>
            <person name="Lin Y.F."/>
            <person name="Huang M.D."/>
            <person name="Li C.Y."/>
            <person name="Huang L."/>
            <person name="Wang Z.W."/>
            <person name="Zhao X."/>
            <person name="Zhong W.Y."/>
            <person name="Peng D.H."/>
            <person name="Ahmad S."/>
            <person name="Lan S."/>
            <person name="Zhang J.S."/>
            <person name="Tsai W.C."/>
            <person name="Van de Peer Y."/>
            <person name="Liu Z.J."/>
        </authorList>
    </citation>
    <scope>NUCLEOTIDE SEQUENCE</scope>
    <source>
        <strain evidence="2">SCP</strain>
    </source>
</reference>
<dbReference type="EMBL" id="JAUJYN010000009">
    <property type="protein sequence ID" value="KAK1264007.1"/>
    <property type="molecule type" value="Genomic_DNA"/>
</dbReference>
<organism evidence="2 3">
    <name type="scientific">Acorus gramineus</name>
    <name type="common">Dwarf sweet flag</name>
    <dbReference type="NCBI Taxonomy" id="55184"/>
    <lineage>
        <taxon>Eukaryota</taxon>
        <taxon>Viridiplantae</taxon>
        <taxon>Streptophyta</taxon>
        <taxon>Embryophyta</taxon>
        <taxon>Tracheophyta</taxon>
        <taxon>Spermatophyta</taxon>
        <taxon>Magnoliopsida</taxon>
        <taxon>Liliopsida</taxon>
        <taxon>Acoraceae</taxon>
        <taxon>Acorus</taxon>
    </lineage>
</organism>
<dbReference type="InterPro" id="IPR044964">
    <property type="entry name" value="RCD1/SRO1-5"/>
</dbReference>
<evidence type="ECO:0000259" key="1">
    <source>
        <dbReference type="Pfam" id="PF23467"/>
    </source>
</evidence>
<dbReference type="Proteomes" id="UP001179952">
    <property type="component" value="Unassembled WGS sequence"/>
</dbReference>
<dbReference type="PANTHER" id="PTHR32263:SF5">
    <property type="entry name" value="INACTIVE POLY [ADP-RIBOSE] POLYMERASE SRO1-RELATED"/>
    <property type="match status" value="1"/>
</dbReference>
<dbReference type="Pfam" id="PF23467">
    <property type="entry name" value="WWE_5"/>
    <property type="match status" value="1"/>
</dbReference>
<keyword evidence="3" id="KW-1185">Reference proteome</keyword>
<evidence type="ECO:0000313" key="3">
    <source>
        <dbReference type="Proteomes" id="UP001179952"/>
    </source>
</evidence>
<dbReference type="AlphaFoldDB" id="A0AAV9AJ48"/>
<proteinExistence type="predicted"/>
<dbReference type="SUPFAM" id="SSF56399">
    <property type="entry name" value="ADP-ribosylation"/>
    <property type="match status" value="1"/>
</dbReference>
<feature type="domain" description="RCD1 WWE" evidence="1">
    <location>
        <begin position="1"/>
        <end position="70"/>
    </location>
</feature>
<gene>
    <name evidence="2" type="ORF">QJS04_geneDACA017421</name>
</gene>
<accession>A0AAV9AJ48</accession>
<dbReference type="PANTHER" id="PTHR32263">
    <property type="entry name" value="INACTIVE POLY [ADP-RIBOSE] POLYMERASE SRO4-RELATED"/>
    <property type="match status" value="1"/>
</dbReference>
<comment type="caution">
    <text evidence="2">The sequence shown here is derived from an EMBL/GenBank/DDBJ whole genome shotgun (WGS) entry which is preliminary data.</text>
</comment>
<evidence type="ECO:0000313" key="2">
    <source>
        <dbReference type="EMBL" id="KAK1264007.1"/>
    </source>
</evidence>